<feature type="domain" description="YopX protein" evidence="1">
    <location>
        <begin position="5"/>
        <end position="126"/>
    </location>
</feature>
<dbReference type="Gene3D" id="2.30.30.290">
    <property type="entry name" value="YopX-like domains"/>
    <property type="match status" value="1"/>
</dbReference>
<dbReference type="InterPro" id="IPR010024">
    <property type="entry name" value="CHP16711"/>
</dbReference>
<gene>
    <name evidence="2" type="ORF">LMG8286_01247</name>
</gene>
<dbReference type="Proteomes" id="UP000789359">
    <property type="component" value="Unassembled WGS sequence"/>
</dbReference>
<evidence type="ECO:0000313" key="3">
    <source>
        <dbReference type="Proteomes" id="UP000789359"/>
    </source>
</evidence>
<dbReference type="InterPro" id="IPR019096">
    <property type="entry name" value="YopX_protein"/>
</dbReference>
<dbReference type="InterPro" id="IPR023385">
    <property type="entry name" value="YopX-like_C"/>
</dbReference>
<evidence type="ECO:0000259" key="1">
    <source>
        <dbReference type="Pfam" id="PF09643"/>
    </source>
</evidence>
<organism evidence="2 3">
    <name type="scientific">Campylobacter suis</name>
    <dbReference type="NCBI Taxonomy" id="2790657"/>
    <lineage>
        <taxon>Bacteria</taxon>
        <taxon>Pseudomonadati</taxon>
        <taxon>Campylobacterota</taxon>
        <taxon>Epsilonproteobacteria</taxon>
        <taxon>Campylobacterales</taxon>
        <taxon>Campylobacteraceae</taxon>
        <taxon>Campylobacter</taxon>
    </lineage>
</organism>
<dbReference type="NCBIfam" id="TIGR01671">
    <property type="entry name" value="phage_TIGR01671"/>
    <property type="match status" value="1"/>
</dbReference>
<dbReference type="RefSeq" id="WP_230057000.1">
    <property type="nucleotide sequence ID" value="NZ_CAJHOE010000002.1"/>
</dbReference>
<reference evidence="2 3" key="1">
    <citation type="submission" date="2020-11" db="EMBL/GenBank/DDBJ databases">
        <authorList>
            <person name="Peeters C."/>
        </authorList>
    </citation>
    <scope>NUCLEOTIDE SEQUENCE [LARGE SCALE GENOMIC DNA]</scope>
    <source>
        <strain evidence="2 3">LMG 8286</strain>
    </source>
</reference>
<comment type="caution">
    <text evidence="2">The sequence shown here is derived from an EMBL/GenBank/DDBJ whole genome shotgun (WGS) entry which is preliminary data.</text>
</comment>
<sequence>MREIKFRVWDKELRVLRDARYIDLENGEVSYWLNQAKNTNIIKPLKNVEIMQCSGLEDKNGTLIYEGDIIEGRFIKDNTTAIGRVDYFHKDTKFICHLIDGDYTPVSSLEEIEVLGNIYENPKLLKKKDKK</sequence>
<protein>
    <recommendedName>
        <fullName evidence="1">YopX protein domain-containing protein</fullName>
    </recommendedName>
</protein>
<dbReference type="Pfam" id="PF09643">
    <property type="entry name" value="YopX"/>
    <property type="match status" value="1"/>
</dbReference>
<dbReference type="EMBL" id="CAJHOE010000002">
    <property type="protein sequence ID" value="CAD7288279.1"/>
    <property type="molecule type" value="Genomic_DNA"/>
</dbReference>
<keyword evidence="3" id="KW-1185">Reference proteome</keyword>
<proteinExistence type="predicted"/>
<name>A0ABM8Q5W4_9BACT</name>
<dbReference type="SUPFAM" id="SSF159006">
    <property type="entry name" value="YopX-like"/>
    <property type="match status" value="1"/>
</dbReference>
<evidence type="ECO:0000313" key="2">
    <source>
        <dbReference type="EMBL" id="CAD7288279.1"/>
    </source>
</evidence>
<accession>A0ABM8Q5W4</accession>